<proteinExistence type="predicted"/>
<dbReference type="Proteomes" id="UP000297245">
    <property type="component" value="Unassembled WGS sequence"/>
</dbReference>
<evidence type="ECO:0000313" key="6">
    <source>
        <dbReference type="EMBL" id="THU88413.1"/>
    </source>
</evidence>
<feature type="compositionally biased region" description="Low complexity" evidence="4">
    <location>
        <begin position="26"/>
        <end position="36"/>
    </location>
</feature>
<protein>
    <recommendedName>
        <fullName evidence="5">BRCT domain-containing protein</fullName>
    </recommendedName>
</protein>
<feature type="compositionally biased region" description="Acidic residues" evidence="4">
    <location>
        <begin position="77"/>
        <end position="90"/>
    </location>
</feature>
<feature type="region of interest" description="Disordered" evidence="4">
    <location>
        <begin position="579"/>
        <end position="609"/>
    </location>
</feature>
<name>A0A4S8LHZ4_DENBC</name>
<sequence>MGAQPREEFYDDLDDDLNGPLLTRKSSSSQDSSAAQEAFWNDQKNYGHTTSDPIIPTQDVETQLVETQPVTQSTQPADEEEVDAGEVPDEEWNRLVSATSRPIDVPRNKRARYIHILKEAAVTNANGDQSAPVSQLDHFTTPPPDIADDVPTQVLEATQALEETQLADETETAYIRRRGFLPPRTVLRADSKSDENIPDAVDVVPDSEPVRGSPMKTLGTKEPSVPSTSRSSGQKRKRSLLEDDEVIPDSTEAQQDHVDTKGPAEDEDEDDIPLAAIVGTEGIKLDATVNSLEQMPPPPLPSESHSARSKGKEKANTPMNTRGSTRKKKKVAETADVSVPPSSVPDETPAKAGSSSKSKSKKKTPAGKQAKDTPTTKRRRLSGDKRASGSKIRAASEFSALETATELAPEDAMEVDEIAGSSTGRSTRRKNTLRSTSSNTPGLVTRAGTSGSIRKSSVQLVERTRVFALWKQDAHYYPGTVKAQDSKTQAYTVVFDDLTEKTDISLEHMRVFDLRSGDSIVYGGSIIGIVDRVVNAYVFVTLAGQKRAQKILLRDVLISSKTINSEWEDRKMTNDMIKIGGSSRKRHRSSSVSTHISDQDNARAEDESNDELDVLYAEESADEKEESSAVSKSKLTPKEHFLRGCGVIATFSAGLSPKTREEHFSRLRSTLAHHGGQFVSDWHHVLHLEGRFGPKSSYWYIERKGAVWKDNRDIRRLYLMADEASQKSKFLFALAIGVPCLSLDWLFDEDESRIHEWNRQLLPQGYSDHFNARISQSVDVDWGNSPCHLKEIMDNPVPPKLFAGLSILCLGPEIEPDIHNLQKTSGIPHIVLGMGAERVEFAMKWRLASKEKLKCDYIIIGRGNLDAEDIPSNDKVVPWNWVKQCLISGRMLPRPEI</sequence>
<evidence type="ECO:0000256" key="2">
    <source>
        <dbReference type="ARBA" id="ARBA00022763"/>
    </source>
</evidence>
<dbReference type="Gene3D" id="3.40.50.10190">
    <property type="entry name" value="BRCT domain"/>
    <property type="match status" value="1"/>
</dbReference>
<organism evidence="6 7">
    <name type="scientific">Dendrothele bispora (strain CBS 962.96)</name>
    <dbReference type="NCBI Taxonomy" id="1314807"/>
    <lineage>
        <taxon>Eukaryota</taxon>
        <taxon>Fungi</taxon>
        <taxon>Dikarya</taxon>
        <taxon>Basidiomycota</taxon>
        <taxon>Agaricomycotina</taxon>
        <taxon>Agaricomycetes</taxon>
        <taxon>Agaricomycetidae</taxon>
        <taxon>Agaricales</taxon>
        <taxon>Agaricales incertae sedis</taxon>
        <taxon>Dendrothele</taxon>
    </lineage>
</organism>
<feature type="compositionally biased region" description="Basic and acidic residues" evidence="4">
    <location>
        <begin position="254"/>
        <end position="264"/>
    </location>
</feature>
<dbReference type="CDD" id="cd17724">
    <property type="entry name" value="BRCT_p53bp1_rpt2"/>
    <property type="match status" value="1"/>
</dbReference>
<dbReference type="GO" id="GO:0045944">
    <property type="term" value="P:positive regulation of transcription by RNA polymerase II"/>
    <property type="evidence" value="ECO:0007669"/>
    <property type="project" value="TreeGrafter"/>
</dbReference>
<evidence type="ECO:0000313" key="7">
    <source>
        <dbReference type="Proteomes" id="UP000297245"/>
    </source>
</evidence>
<evidence type="ECO:0000256" key="3">
    <source>
        <dbReference type="ARBA" id="ARBA00023242"/>
    </source>
</evidence>
<feature type="compositionally biased region" description="Basic and acidic residues" evidence="4">
    <location>
        <begin position="369"/>
        <end position="387"/>
    </location>
</feature>
<dbReference type="GO" id="GO:0000077">
    <property type="term" value="P:DNA damage checkpoint signaling"/>
    <property type="evidence" value="ECO:0007669"/>
    <property type="project" value="TreeGrafter"/>
</dbReference>
<feature type="region of interest" description="Disordered" evidence="4">
    <location>
        <begin position="1"/>
        <end position="95"/>
    </location>
</feature>
<keyword evidence="7" id="KW-1185">Reference proteome</keyword>
<dbReference type="InterPro" id="IPR002999">
    <property type="entry name" value="Tudor"/>
</dbReference>
<dbReference type="AlphaFoldDB" id="A0A4S8LHZ4"/>
<dbReference type="InterPro" id="IPR041297">
    <property type="entry name" value="Crb2_Tudor"/>
</dbReference>
<dbReference type="InterPro" id="IPR001357">
    <property type="entry name" value="BRCT_dom"/>
</dbReference>
<keyword evidence="3" id="KW-0539">Nucleus</keyword>
<dbReference type="GO" id="GO:0005634">
    <property type="term" value="C:nucleus"/>
    <property type="evidence" value="ECO:0007669"/>
    <property type="project" value="UniProtKB-SubCell"/>
</dbReference>
<dbReference type="CDD" id="cd17745">
    <property type="entry name" value="BRCT_p53bp1_rpt1"/>
    <property type="match status" value="1"/>
</dbReference>
<evidence type="ECO:0000256" key="4">
    <source>
        <dbReference type="SAM" id="MobiDB-lite"/>
    </source>
</evidence>
<dbReference type="OrthoDB" id="129353at2759"/>
<feature type="compositionally biased region" description="Polar residues" evidence="4">
    <location>
        <begin position="59"/>
        <end position="76"/>
    </location>
</feature>
<dbReference type="PANTHER" id="PTHR15321:SF3">
    <property type="entry name" value="TP53-BINDING PROTEIN 1"/>
    <property type="match status" value="1"/>
</dbReference>
<dbReference type="SUPFAM" id="SSF52113">
    <property type="entry name" value="BRCT domain"/>
    <property type="match status" value="1"/>
</dbReference>
<feature type="compositionally biased region" description="Polar residues" evidence="4">
    <location>
        <begin position="433"/>
        <end position="450"/>
    </location>
</feature>
<evidence type="ECO:0000256" key="1">
    <source>
        <dbReference type="ARBA" id="ARBA00004123"/>
    </source>
</evidence>
<dbReference type="Pfam" id="PF18115">
    <property type="entry name" value="Tudor_3"/>
    <property type="match status" value="1"/>
</dbReference>
<feature type="compositionally biased region" description="Polar residues" evidence="4">
    <location>
        <begin position="42"/>
        <end position="52"/>
    </location>
</feature>
<feature type="region of interest" description="Disordered" evidence="4">
    <location>
        <begin position="186"/>
        <end position="450"/>
    </location>
</feature>
<dbReference type="InterPro" id="IPR047250">
    <property type="entry name" value="BRCT_p53bp1-like_rpt2"/>
</dbReference>
<feature type="domain" description="BRCT" evidence="5">
    <location>
        <begin position="797"/>
        <end position="897"/>
    </location>
</feature>
<dbReference type="SMART" id="SM00333">
    <property type="entry name" value="TUDOR"/>
    <property type="match status" value="1"/>
</dbReference>
<dbReference type="PANTHER" id="PTHR15321">
    <property type="entry name" value="TUMOR SUPPRESSOR P53-BINDING PROTEIN 1"/>
    <property type="match status" value="1"/>
</dbReference>
<feature type="compositionally biased region" description="Basic and acidic residues" evidence="4">
    <location>
        <begin position="597"/>
        <end position="606"/>
    </location>
</feature>
<dbReference type="InterPro" id="IPR047249">
    <property type="entry name" value="BRCT_p53bp1-like_rpt1"/>
</dbReference>
<keyword evidence="2" id="KW-0227">DNA damage</keyword>
<dbReference type="EMBL" id="ML179410">
    <property type="protein sequence ID" value="THU88413.1"/>
    <property type="molecule type" value="Genomic_DNA"/>
</dbReference>
<comment type="subcellular location">
    <subcellularLocation>
        <location evidence="1">Nucleus</location>
    </subcellularLocation>
</comment>
<dbReference type="PROSITE" id="PS50172">
    <property type="entry name" value="BRCT"/>
    <property type="match status" value="1"/>
</dbReference>
<reference evidence="6 7" key="1">
    <citation type="journal article" date="2019" name="Nat. Ecol. Evol.">
        <title>Megaphylogeny resolves global patterns of mushroom evolution.</title>
        <authorList>
            <person name="Varga T."/>
            <person name="Krizsan K."/>
            <person name="Foldi C."/>
            <person name="Dima B."/>
            <person name="Sanchez-Garcia M."/>
            <person name="Sanchez-Ramirez S."/>
            <person name="Szollosi G.J."/>
            <person name="Szarkandi J.G."/>
            <person name="Papp V."/>
            <person name="Albert L."/>
            <person name="Andreopoulos W."/>
            <person name="Angelini C."/>
            <person name="Antonin V."/>
            <person name="Barry K.W."/>
            <person name="Bougher N.L."/>
            <person name="Buchanan P."/>
            <person name="Buyck B."/>
            <person name="Bense V."/>
            <person name="Catcheside P."/>
            <person name="Chovatia M."/>
            <person name="Cooper J."/>
            <person name="Damon W."/>
            <person name="Desjardin D."/>
            <person name="Finy P."/>
            <person name="Geml J."/>
            <person name="Haridas S."/>
            <person name="Hughes K."/>
            <person name="Justo A."/>
            <person name="Karasinski D."/>
            <person name="Kautmanova I."/>
            <person name="Kiss B."/>
            <person name="Kocsube S."/>
            <person name="Kotiranta H."/>
            <person name="LaButti K.M."/>
            <person name="Lechner B.E."/>
            <person name="Liimatainen K."/>
            <person name="Lipzen A."/>
            <person name="Lukacs Z."/>
            <person name="Mihaltcheva S."/>
            <person name="Morgado L.N."/>
            <person name="Niskanen T."/>
            <person name="Noordeloos M.E."/>
            <person name="Ohm R.A."/>
            <person name="Ortiz-Santana B."/>
            <person name="Ovrebo C."/>
            <person name="Racz N."/>
            <person name="Riley R."/>
            <person name="Savchenko A."/>
            <person name="Shiryaev A."/>
            <person name="Soop K."/>
            <person name="Spirin V."/>
            <person name="Szebenyi C."/>
            <person name="Tomsovsky M."/>
            <person name="Tulloss R.E."/>
            <person name="Uehling J."/>
            <person name="Grigoriev I.V."/>
            <person name="Vagvolgyi C."/>
            <person name="Papp T."/>
            <person name="Martin F.M."/>
            <person name="Miettinen O."/>
            <person name="Hibbett D.S."/>
            <person name="Nagy L.G."/>
        </authorList>
    </citation>
    <scope>NUCLEOTIDE SEQUENCE [LARGE SCALE GENOMIC DNA]</scope>
    <source>
        <strain evidence="6 7">CBS 962.96</strain>
    </source>
</reference>
<dbReference type="InterPro" id="IPR047252">
    <property type="entry name" value="TP53BP1-like"/>
</dbReference>
<feature type="compositionally biased region" description="Acidic residues" evidence="4">
    <location>
        <begin position="408"/>
        <end position="417"/>
    </location>
</feature>
<evidence type="ECO:0000259" key="5">
    <source>
        <dbReference type="PROSITE" id="PS50172"/>
    </source>
</evidence>
<gene>
    <name evidence="6" type="ORF">K435DRAFT_782066</name>
</gene>
<accession>A0A4S8LHZ4</accession>
<feature type="region of interest" description="Disordered" evidence="4">
    <location>
        <begin position="126"/>
        <end position="149"/>
    </location>
</feature>
<dbReference type="GO" id="GO:0042393">
    <property type="term" value="F:histone binding"/>
    <property type="evidence" value="ECO:0007669"/>
    <property type="project" value="TreeGrafter"/>
</dbReference>
<dbReference type="InterPro" id="IPR036420">
    <property type="entry name" value="BRCT_dom_sf"/>
</dbReference>
<dbReference type="Gene3D" id="2.30.30.140">
    <property type="match status" value="1"/>
</dbReference>